<dbReference type="Pfam" id="PF00232">
    <property type="entry name" value="Glyco_hydro_1"/>
    <property type="match status" value="1"/>
</dbReference>
<evidence type="ECO:0000313" key="5">
    <source>
        <dbReference type="EMBL" id="TMQ72981.1"/>
    </source>
</evidence>
<gene>
    <name evidence="5" type="ORF">E6K80_01220</name>
</gene>
<dbReference type="Gene3D" id="3.20.20.80">
    <property type="entry name" value="Glycosidases"/>
    <property type="match status" value="1"/>
</dbReference>
<dbReference type="SUPFAM" id="SSF51445">
    <property type="entry name" value="(Trans)glycosidases"/>
    <property type="match status" value="1"/>
</dbReference>
<dbReference type="GO" id="GO:0005975">
    <property type="term" value="P:carbohydrate metabolic process"/>
    <property type="evidence" value="ECO:0007669"/>
    <property type="project" value="InterPro"/>
</dbReference>
<accession>A0A538UAQ1</accession>
<organism evidence="5 6">
    <name type="scientific">Eiseniibacteriota bacterium</name>
    <dbReference type="NCBI Taxonomy" id="2212470"/>
    <lineage>
        <taxon>Bacteria</taxon>
        <taxon>Candidatus Eiseniibacteriota</taxon>
    </lineage>
</organism>
<evidence type="ECO:0000256" key="1">
    <source>
        <dbReference type="ARBA" id="ARBA00010838"/>
    </source>
</evidence>
<evidence type="ECO:0000256" key="2">
    <source>
        <dbReference type="ARBA" id="ARBA00022801"/>
    </source>
</evidence>
<sequence>MDTGEVAHYHAVFAAMKKHGLRPLVTLFHFTNPLWIADRGGWENRWTIERFVSFARFCGREFGGEVDWWCTVNEPEVYAFRGWSEGVWPPGKRDDSAALAVIGNLLEAHGRAYRALHEADRVDADGDGHAARVGFAKHYALLEPDRPWFPLDVIRTFFESRVFNDDVLQAPRSGRIELSIPGARPVRRHVPELEGSLDWVGLNYYTRWRVRMFARDPHVASEGAPKNDLGWQLFPSGLDEATMRLVPLGVPIMITENGVADAADRTRPRVLVESLAHLAKAVARGASVLGYFHWSLMDNFEWADGYRGRFGLYRVDFDDSERPRIRRHSAELYARIAWLNALDQDLLRDVDRLEPPPRLR</sequence>
<dbReference type="PRINTS" id="PR00131">
    <property type="entry name" value="GLHYDRLASE1"/>
</dbReference>
<reference evidence="5 6" key="1">
    <citation type="journal article" date="2019" name="Nat. Microbiol.">
        <title>Mediterranean grassland soil C-N compound turnover is dependent on rainfall and depth, and is mediated by genomically divergent microorganisms.</title>
        <authorList>
            <person name="Diamond S."/>
            <person name="Andeer P.F."/>
            <person name="Li Z."/>
            <person name="Crits-Christoph A."/>
            <person name="Burstein D."/>
            <person name="Anantharaman K."/>
            <person name="Lane K.R."/>
            <person name="Thomas B.C."/>
            <person name="Pan C."/>
            <person name="Northen T.R."/>
            <person name="Banfield J.F."/>
        </authorList>
    </citation>
    <scope>NUCLEOTIDE SEQUENCE [LARGE SCALE GENOMIC DNA]</scope>
    <source>
        <strain evidence="5">WS_10</strain>
    </source>
</reference>
<dbReference type="PANTHER" id="PTHR10353:SF209">
    <property type="entry name" value="GALACTOLIPID GALACTOSYLTRANSFERASE SFR2, CHLOROPLASTIC"/>
    <property type="match status" value="1"/>
</dbReference>
<dbReference type="GO" id="GO:0008422">
    <property type="term" value="F:beta-glucosidase activity"/>
    <property type="evidence" value="ECO:0007669"/>
    <property type="project" value="TreeGrafter"/>
</dbReference>
<dbReference type="Proteomes" id="UP000319836">
    <property type="component" value="Unassembled WGS sequence"/>
</dbReference>
<comment type="similarity">
    <text evidence="1 4">Belongs to the glycosyl hydrolase 1 family.</text>
</comment>
<dbReference type="InterPro" id="IPR017853">
    <property type="entry name" value="GH"/>
</dbReference>
<dbReference type="AlphaFoldDB" id="A0A538UAQ1"/>
<proteinExistence type="inferred from homology"/>
<protein>
    <submittedName>
        <fullName evidence="5">Glycoside hydrolase family 1 protein</fullName>
    </submittedName>
</protein>
<evidence type="ECO:0000313" key="6">
    <source>
        <dbReference type="Proteomes" id="UP000319836"/>
    </source>
</evidence>
<dbReference type="PANTHER" id="PTHR10353">
    <property type="entry name" value="GLYCOSYL HYDROLASE"/>
    <property type="match status" value="1"/>
</dbReference>
<name>A0A538UAQ1_UNCEI</name>
<evidence type="ECO:0000256" key="4">
    <source>
        <dbReference type="RuleBase" id="RU003690"/>
    </source>
</evidence>
<dbReference type="InterPro" id="IPR001360">
    <property type="entry name" value="Glyco_hydro_1"/>
</dbReference>
<dbReference type="EMBL" id="VBPA01000028">
    <property type="protein sequence ID" value="TMQ72981.1"/>
    <property type="molecule type" value="Genomic_DNA"/>
</dbReference>
<evidence type="ECO:0000256" key="3">
    <source>
        <dbReference type="ARBA" id="ARBA00023295"/>
    </source>
</evidence>
<comment type="caution">
    <text evidence="5">The sequence shown here is derived from an EMBL/GenBank/DDBJ whole genome shotgun (WGS) entry which is preliminary data.</text>
</comment>
<keyword evidence="2 5" id="KW-0378">Hydrolase</keyword>
<keyword evidence="3" id="KW-0326">Glycosidase</keyword>